<feature type="region of interest" description="Disordered" evidence="1">
    <location>
        <begin position="76"/>
        <end position="101"/>
    </location>
</feature>
<reference evidence="2" key="2">
    <citation type="submission" date="2022-01" db="EMBL/GenBank/DDBJ databases">
        <authorList>
            <person name="Yamashiro T."/>
            <person name="Shiraishi A."/>
            <person name="Satake H."/>
            <person name="Nakayama K."/>
        </authorList>
    </citation>
    <scope>NUCLEOTIDE SEQUENCE</scope>
</reference>
<dbReference type="EMBL" id="BQNB010019633">
    <property type="protein sequence ID" value="GJT87357.1"/>
    <property type="molecule type" value="Genomic_DNA"/>
</dbReference>
<proteinExistence type="predicted"/>
<dbReference type="Proteomes" id="UP001151760">
    <property type="component" value="Unassembled WGS sequence"/>
</dbReference>
<name>A0ABQ5HJC7_9ASTR</name>
<evidence type="ECO:0000313" key="3">
    <source>
        <dbReference type="Proteomes" id="UP001151760"/>
    </source>
</evidence>
<dbReference type="PANTHER" id="PTHR31973">
    <property type="entry name" value="POLYPROTEIN, PUTATIVE-RELATED"/>
    <property type="match status" value="1"/>
</dbReference>
<feature type="non-terminal residue" evidence="2">
    <location>
        <position position="1"/>
    </location>
</feature>
<accession>A0ABQ5HJC7</accession>
<protein>
    <submittedName>
        <fullName evidence="2">Transposase, MuDR</fullName>
    </submittedName>
</protein>
<evidence type="ECO:0000313" key="2">
    <source>
        <dbReference type="EMBL" id="GJT87357.1"/>
    </source>
</evidence>
<reference evidence="2" key="1">
    <citation type="journal article" date="2022" name="Int. J. Mol. Sci.">
        <title>Draft Genome of Tanacetum Coccineum: Genomic Comparison of Closely Related Tanacetum-Family Plants.</title>
        <authorList>
            <person name="Yamashiro T."/>
            <person name="Shiraishi A."/>
            <person name="Nakayama K."/>
            <person name="Satake H."/>
        </authorList>
    </citation>
    <scope>NUCLEOTIDE SEQUENCE</scope>
</reference>
<sequence>AERGRALKKISKYHKPVDDELYTENFHVSQTFANKQLIKYMVTRFSVEKRRELYLTRNDKERVRAECRGVVLVFSNNGPSDPSGSNNAGLSDGPSGSQTNVDKAIRLDSKRKIQKRAGSQWNVRNCTTSFLSREIEQTIKPNPKIPRSALKDQLQKKYEIRILTAVGVDPNNGTYPLAYVVVDSENKQSWLRFLDCLGDDLELFGNSNFTGKRGLYQHWQICSHVLNIGCNTPKIG</sequence>
<keyword evidence="3" id="KW-1185">Reference proteome</keyword>
<dbReference type="PANTHER" id="PTHR31973:SF190">
    <property type="entry name" value="MULE TRANSPOSASE DOMAIN-CONTAINING PROTEIN"/>
    <property type="match status" value="1"/>
</dbReference>
<evidence type="ECO:0000256" key="1">
    <source>
        <dbReference type="SAM" id="MobiDB-lite"/>
    </source>
</evidence>
<gene>
    <name evidence="2" type="ORF">Tco_1069074</name>
</gene>
<organism evidence="2 3">
    <name type="scientific">Tanacetum coccineum</name>
    <dbReference type="NCBI Taxonomy" id="301880"/>
    <lineage>
        <taxon>Eukaryota</taxon>
        <taxon>Viridiplantae</taxon>
        <taxon>Streptophyta</taxon>
        <taxon>Embryophyta</taxon>
        <taxon>Tracheophyta</taxon>
        <taxon>Spermatophyta</taxon>
        <taxon>Magnoliopsida</taxon>
        <taxon>eudicotyledons</taxon>
        <taxon>Gunneridae</taxon>
        <taxon>Pentapetalae</taxon>
        <taxon>asterids</taxon>
        <taxon>campanulids</taxon>
        <taxon>Asterales</taxon>
        <taxon>Asteraceae</taxon>
        <taxon>Asteroideae</taxon>
        <taxon>Anthemideae</taxon>
        <taxon>Anthemidinae</taxon>
        <taxon>Tanacetum</taxon>
    </lineage>
</organism>
<comment type="caution">
    <text evidence="2">The sequence shown here is derived from an EMBL/GenBank/DDBJ whole genome shotgun (WGS) entry which is preliminary data.</text>
</comment>
<feature type="compositionally biased region" description="Low complexity" evidence="1">
    <location>
        <begin position="76"/>
        <end position="87"/>
    </location>
</feature>